<dbReference type="Gene3D" id="1.10.3720.10">
    <property type="entry name" value="MetI-like"/>
    <property type="match status" value="2"/>
</dbReference>
<comment type="subcellular location">
    <subcellularLocation>
        <location evidence="1">Cell inner membrane</location>
        <topology evidence="1">Multi-pass membrane protein</topology>
    </subcellularLocation>
    <subcellularLocation>
        <location evidence="8">Cell membrane</location>
        <topology evidence="8">Multi-pass membrane protein</topology>
    </subcellularLocation>
</comment>
<dbReference type="PROSITE" id="PS50928">
    <property type="entry name" value="ABC_TM1"/>
    <property type="match status" value="2"/>
</dbReference>
<dbReference type="InterPro" id="IPR035906">
    <property type="entry name" value="MetI-like_sf"/>
</dbReference>
<evidence type="ECO:0000256" key="8">
    <source>
        <dbReference type="RuleBase" id="RU363032"/>
    </source>
</evidence>
<keyword evidence="5 8" id="KW-0812">Transmembrane</keyword>
<dbReference type="PANTHER" id="PTHR43357">
    <property type="entry name" value="INNER MEMBRANE ABC TRANSPORTER PERMEASE PROTEIN YDCV"/>
    <property type="match status" value="1"/>
</dbReference>
<comment type="similarity">
    <text evidence="8">Belongs to the binding-protein-dependent transport system permease family.</text>
</comment>
<evidence type="ECO:0000256" key="1">
    <source>
        <dbReference type="ARBA" id="ARBA00004429"/>
    </source>
</evidence>
<evidence type="ECO:0000256" key="2">
    <source>
        <dbReference type="ARBA" id="ARBA00022448"/>
    </source>
</evidence>
<evidence type="ECO:0000256" key="4">
    <source>
        <dbReference type="ARBA" id="ARBA00022519"/>
    </source>
</evidence>
<proteinExistence type="inferred from homology"/>
<evidence type="ECO:0000256" key="7">
    <source>
        <dbReference type="ARBA" id="ARBA00023136"/>
    </source>
</evidence>
<dbReference type="SUPFAM" id="SSF161098">
    <property type="entry name" value="MetI-like"/>
    <property type="match status" value="2"/>
</dbReference>
<feature type="domain" description="ABC transmembrane type-1" evidence="9">
    <location>
        <begin position="182"/>
        <end position="370"/>
    </location>
</feature>
<evidence type="ECO:0000256" key="6">
    <source>
        <dbReference type="ARBA" id="ARBA00022989"/>
    </source>
</evidence>
<dbReference type="GO" id="GO:0005886">
    <property type="term" value="C:plasma membrane"/>
    <property type="evidence" value="ECO:0007669"/>
    <property type="project" value="UniProtKB-SubCell"/>
</dbReference>
<dbReference type="AlphaFoldDB" id="A0A0A2BZ05"/>
<evidence type="ECO:0000313" key="10">
    <source>
        <dbReference type="EMBL" id="KGG19326.1"/>
    </source>
</evidence>
<dbReference type="CDD" id="cd06261">
    <property type="entry name" value="TM_PBP2"/>
    <property type="match status" value="2"/>
</dbReference>
<evidence type="ECO:0000313" key="11">
    <source>
        <dbReference type="Proteomes" id="UP000030392"/>
    </source>
</evidence>
<feature type="transmembrane region" description="Helical" evidence="8">
    <location>
        <begin position="39"/>
        <end position="59"/>
    </location>
</feature>
<organism evidence="10 11">
    <name type="scientific">Prochlorococcus marinus str. PAC1</name>
    <dbReference type="NCBI Taxonomy" id="59924"/>
    <lineage>
        <taxon>Bacteria</taxon>
        <taxon>Bacillati</taxon>
        <taxon>Cyanobacteriota</taxon>
        <taxon>Cyanophyceae</taxon>
        <taxon>Synechococcales</taxon>
        <taxon>Prochlorococcaceae</taxon>
        <taxon>Prochlorococcus</taxon>
    </lineage>
</organism>
<feature type="transmembrane region" description="Helical" evidence="8">
    <location>
        <begin position="185"/>
        <end position="205"/>
    </location>
</feature>
<keyword evidence="2 8" id="KW-0813">Transport</keyword>
<protein>
    <submittedName>
        <fullName evidence="10">Ferric iron ABC transporter</fullName>
    </submittedName>
</protein>
<dbReference type="EMBL" id="JNAX01000015">
    <property type="protein sequence ID" value="KGG19326.1"/>
    <property type="molecule type" value="Genomic_DNA"/>
</dbReference>
<dbReference type="InterPro" id="IPR000515">
    <property type="entry name" value="MetI-like"/>
</dbReference>
<sequence length="379" mass="41710">MAFTTYPYVFLLSSESFEEGGRKQIEACRTLGIGPWISFFRISLPIAIPSITAGLALMAMEIINELGAVQLLNIPSISAGILESWVEEGEPSGAIALALFALIFVFLLVAIERKSREKSKRWIDGISSVDSPKWELKGINLFLAQVVTFTPPILTLGIPITWAIINIDQINQGFNIDLIGLTIRSFSLALAVSLITIFISLILSISKRWHNHQWLNVLTFLSSIGYAIPGSVLALALLSFKGSIWQVNILSLLIWGYSIRFLAVSKGGLDAGFERISPNIDNAAINLGKNWSEVLSKIHLPLLKGPILVGILLVFIDTIKELPLTFILRPFDFDTLSVRIFQYAGDERVAESILPSLIIICLGLIASLVLIPSLNNRNK</sequence>
<feature type="transmembrane region" description="Helical" evidence="8">
    <location>
        <begin position="92"/>
        <end position="111"/>
    </location>
</feature>
<keyword evidence="3" id="KW-1003">Cell membrane</keyword>
<feature type="transmembrane region" description="Helical" evidence="8">
    <location>
        <begin position="353"/>
        <end position="374"/>
    </location>
</feature>
<dbReference type="GO" id="GO:0055085">
    <property type="term" value="P:transmembrane transport"/>
    <property type="evidence" value="ECO:0007669"/>
    <property type="project" value="InterPro"/>
</dbReference>
<feature type="transmembrane region" description="Helical" evidence="8">
    <location>
        <begin position="141"/>
        <end position="165"/>
    </location>
</feature>
<evidence type="ECO:0000256" key="3">
    <source>
        <dbReference type="ARBA" id="ARBA00022475"/>
    </source>
</evidence>
<accession>A0A0A2BZ05</accession>
<evidence type="ECO:0000256" key="5">
    <source>
        <dbReference type="ARBA" id="ARBA00022692"/>
    </source>
</evidence>
<keyword evidence="4" id="KW-0997">Cell inner membrane</keyword>
<dbReference type="PANTHER" id="PTHR43357:SF3">
    <property type="entry name" value="FE(3+)-TRANSPORT SYSTEM PERMEASE PROTEIN FBPB 2"/>
    <property type="match status" value="1"/>
</dbReference>
<keyword evidence="7 8" id="KW-0472">Membrane</keyword>
<comment type="caution">
    <text evidence="10">The sequence shown here is derived from an EMBL/GenBank/DDBJ whole genome shotgun (WGS) entry which is preliminary data.</text>
</comment>
<dbReference type="Proteomes" id="UP000030392">
    <property type="component" value="Unassembled WGS sequence"/>
</dbReference>
<feature type="domain" description="ABC transmembrane type-1" evidence="9">
    <location>
        <begin position="1"/>
        <end position="112"/>
    </location>
</feature>
<feature type="transmembrane region" description="Helical" evidence="8">
    <location>
        <begin position="244"/>
        <end position="263"/>
    </location>
</feature>
<evidence type="ECO:0000259" key="9">
    <source>
        <dbReference type="PROSITE" id="PS50928"/>
    </source>
</evidence>
<dbReference type="Pfam" id="PF00528">
    <property type="entry name" value="BPD_transp_1"/>
    <property type="match status" value="2"/>
</dbReference>
<gene>
    <name evidence="10" type="ORF">EV03_1708</name>
</gene>
<feature type="transmembrane region" description="Helical" evidence="8">
    <location>
        <begin position="217"/>
        <end position="238"/>
    </location>
</feature>
<name>A0A0A2BZ05_PROMR</name>
<keyword evidence="6 8" id="KW-1133">Transmembrane helix</keyword>
<reference evidence="11" key="1">
    <citation type="journal article" date="2014" name="Sci. Data">
        <title>Genomes of diverse isolates of the marine cyanobacterium Prochlorococcus.</title>
        <authorList>
            <person name="Biller S."/>
            <person name="Berube P."/>
            <person name="Thompson J."/>
            <person name="Kelly L."/>
            <person name="Roggensack S."/>
            <person name="Awad L."/>
            <person name="Roache-Johnson K."/>
            <person name="Ding H."/>
            <person name="Giovannoni S.J."/>
            <person name="Moore L.R."/>
            <person name="Chisholm S.W."/>
        </authorList>
    </citation>
    <scope>NUCLEOTIDE SEQUENCE [LARGE SCALE GENOMIC DNA]</scope>
    <source>
        <strain evidence="11">PAC1</strain>
    </source>
</reference>